<dbReference type="InterPro" id="IPR036208">
    <property type="entry name" value="VHL_sf"/>
</dbReference>
<comment type="caution">
    <text evidence="3">The sequence shown here is derived from an EMBL/GenBank/DDBJ whole genome shotgun (WGS) entry which is preliminary data.</text>
</comment>
<gene>
    <name evidence="3" type="ORF">NP493_1109g00077</name>
</gene>
<dbReference type="Proteomes" id="UP001209878">
    <property type="component" value="Unassembled WGS sequence"/>
</dbReference>
<evidence type="ECO:0000313" key="4">
    <source>
        <dbReference type="Proteomes" id="UP001209878"/>
    </source>
</evidence>
<dbReference type="AlphaFoldDB" id="A0AAD9KIB1"/>
<dbReference type="FunFam" id="2.60.40.780:FF:000001">
    <property type="entry name" value="von Hippel-Lindau disease tumor suppressor"/>
    <property type="match status" value="1"/>
</dbReference>
<dbReference type="InterPro" id="IPR037140">
    <property type="entry name" value="VHL_beta_dom_sf"/>
</dbReference>
<dbReference type="Gene3D" id="2.60.40.780">
    <property type="entry name" value="von Hippel-Lindau disease tumour suppressor, beta domain"/>
    <property type="match status" value="1"/>
</dbReference>
<accession>A0AAD9KIB1</accession>
<sequence length="159" mass="18334">MSVGTDGGEQPRSIQSELFSYIRFINRTQQTVDLFWMNYAGERVKYITLLPGGQFSVETFATHPWIFRDAISGYPLRVEGQEVFYPQPWDPGHSRQCKDVFIDLSYYTLKDICKQVVSSHYTSEQLKKLSPTIPADLLLELLHRDPSVPGYSVSPYYQI</sequence>
<evidence type="ECO:0000256" key="1">
    <source>
        <dbReference type="ARBA" id="ARBA00010057"/>
    </source>
</evidence>
<name>A0AAD9KIB1_RIDPI</name>
<dbReference type="EMBL" id="JAODUO010001108">
    <property type="protein sequence ID" value="KAK2171058.1"/>
    <property type="molecule type" value="Genomic_DNA"/>
</dbReference>
<dbReference type="Pfam" id="PF01847">
    <property type="entry name" value="VHL"/>
    <property type="match status" value="1"/>
</dbReference>
<evidence type="ECO:0000313" key="3">
    <source>
        <dbReference type="EMBL" id="KAK2171058.1"/>
    </source>
</evidence>
<comment type="similarity">
    <text evidence="1">Belongs to the VHL family.</text>
</comment>
<evidence type="ECO:0000259" key="2">
    <source>
        <dbReference type="Pfam" id="PF01847"/>
    </source>
</evidence>
<organism evidence="3 4">
    <name type="scientific">Ridgeia piscesae</name>
    <name type="common">Tubeworm</name>
    <dbReference type="NCBI Taxonomy" id="27915"/>
    <lineage>
        <taxon>Eukaryota</taxon>
        <taxon>Metazoa</taxon>
        <taxon>Spiralia</taxon>
        <taxon>Lophotrochozoa</taxon>
        <taxon>Annelida</taxon>
        <taxon>Polychaeta</taxon>
        <taxon>Sedentaria</taxon>
        <taxon>Canalipalpata</taxon>
        <taxon>Sabellida</taxon>
        <taxon>Siboglinidae</taxon>
        <taxon>Ridgeia</taxon>
    </lineage>
</organism>
<proteinExistence type="inferred from homology"/>
<reference evidence="3" key="1">
    <citation type="journal article" date="2023" name="Mol. Biol. Evol.">
        <title>Third-Generation Sequencing Reveals the Adaptive Role of the Epigenome in Three Deep-Sea Polychaetes.</title>
        <authorList>
            <person name="Perez M."/>
            <person name="Aroh O."/>
            <person name="Sun Y."/>
            <person name="Lan Y."/>
            <person name="Juniper S.K."/>
            <person name="Young C.R."/>
            <person name="Angers B."/>
            <person name="Qian P.Y."/>
        </authorList>
    </citation>
    <scope>NUCLEOTIDE SEQUENCE</scope>
    <source>
        <strain evidence="3">R07B-5</strain>
    </source>
</reference>
<protein>
    <recommendedName>
        <fullName evidence="2">von Hippel-Lindau disease tumour suppressor beta domain-containing protein</fullName>
    </recommendedName>
</protein>
<dbReference type="CDD" id="cd05468">
    <property type="entry name" value="pVHL"/>
    <property type="match status" value="1"/>
</dbReference>
<keyword evidence="4" id="KW-1185">Reference proteome</keyword>
<dbReference type="InterPro" id="IPR022772">
    <property type="entry name" value="VHL_tumour_suppress_b/a_dom"/>
</dbReference>
<feature type="domain" description="von Hippel-Lindau disease tumour suppressor beta" evidence="2">
    <location>
        <begin position="12"/>
        <end position="88"/>
    </location>
</feature>
<dbReference type="InterPro" id="IPR024053">
    <property type="entry name" value="VHL_beta_dom"/>
</dbReference>
<dbReference type="SUPFAM" id="SSF49468">
    <property type="entry name" value="VHL"/>
    <property type="match status" value="1"/>
</dbReference>